<name>I1RDR4_GIBZE</name>
<organism evidence="1 3">
    <name type="scientific">Gibberella zeae (strain ATCC MYA-4620 / CBS 123657 / FGSC 9075 / NRRL 31084 / PH-1)</name>
    <name type="common">Wheat head blight fungus</name>
    <name type="synonym">Fusarium graminearum</name>
    <dbReference type="NCBI Taxonomy" id="229533"/>
    <lineage>
        <taxon>Eukaryota</taxon>
        <taxon>Fungi</taxon>
        <taxon>Dikarya</taxon>
        <taxon>Ascomycota</taxon>
        <taxon>Pezizomycotina</taxon>
        <taxon>Sordariomycetes</taxon>
        <taxon>Hypocreomycetidae</taxon>
        <taxon>Hypocreales</taxon>
        <taxon>Nectriaceae</taxon>
        <taxon>Fusarium</taxon>
    </lineage>
</organism>
<evidence type="ECO:0000313" key="2">
    <source>
        <dbReference type="EnsemblFungi" id="CEF73968"/>
    </source>
</evidence>
<dbReference type="AlphaFoldDB" id="I1RDR4"/>
<dbReference type="EMBL" id="HG970332">
    <property type="protein sequence ID" value="CEF73968.1"/>
    <property type="molecule type" value="Genomic_DNA"/>
</dbReference>
<reference evidence="2" key="5">
    <citation type="submission" date="2017-01" db="UniProtKB">
        <authorList>
            <consortium name="EnsemblFungi"/>
        </authorList>
    </citation>
    <scope>IDENTIFICATION</scope>
    <source>
        <strain evidence="2">PH-1 / ATCC MYA-4620 / FGSC 9075 / NRRL 31084</strain>
    </source>
</reference>
<evidence type="ECO:0000313" key="1">
    <source>
        <dbReference type="EMBL" id="CEF73968.1"/>
    </source>
</evidence>
<reference evidence="1 3" key="4">
    <citation type="journal article" date="2015" name="BMC Genomics">
        <title>The completed genome sequence of the pathogenic ascomycete fungus Fusarium graminearum.</title>
        <authorList>
            <person name="King R."/>
            <person name="Urban M."/>
            <person name="Hammond-Kosack M.C."/>
            <person name="Hassani-Pak K."/>
            <person name="Hammond-Kosack K.E."/>
        </authorList>
    </citation>
    <scope>NUCLEOTIDE SEQUENCE [LARGE SCALE GENOMIC DNA]</scope>
    <source>
        <strain evidence="3">ATCC MYA-4620 / CBS 123657 / FGSC 9075 / NRRL 31084 / PH-1</strain>
        <strain evidence="1">PH-1</strain>
    </source>
</reference>
<dbReference type="VEuPathDB" id="FungiDB:FGRAMPH1_01G04323"/>
<dbReference type="OrthoDB" id="5105445at2759"/>
<dbReference type="Proteomes" id="UP000070720">
    <property type="component" value="Chromosome 1"/>
</dbReference>
<dbReference type="InParanoid" id="I1RDR4"/>
<keyword evidence="3" id="KW-1185">Reference proteome</keyword>
<evidence type="ECO:0000313" key="3">
    <source>
        <dbReference type="Proteomes" id="UP000070720"/>
    </source>
</evidence>
<proteinExistence type="predicted"/>
<dbReference type="KEGG" id="fgr:FGSG_01779"/>
<dbReference type="RefSeq" id="XP_011317619.1">
    <property type="nucleotide sequence ID" value="XM_011319317.1"/>
</dbReference>
<reference evidence="2 3" key="2">
    <citation type="journal article" date="2010" name="Nature">
        <title>Comparative genomics reveals mobile pathogenicity chromosomes in Fusarium.</title>
        <authorList>
            <person name="Ma L.J."/>
            <person name="van der Does H.C."/>
            <person name="Borkovich K.A."/>
            <person name="Coleman J.J."/>
            <person name="Daboussi M.J."/>
            <person name="Di Pietro A."/>
            <person name="Dufresne M."/>
            <person name="Freitag M."/>
            <person name="Grabherr M."/>
            <person name="Henrissat B."/>
            <person name="Houterman P.M."/>
            <person name="Kang S."/>
            <person name="Shim W.B."/>
            <person name="Woloshuk C."/>
            <person name="Xie X."/>
            <person name="Xu J.R."/>
            <person name="Antoniw J."/>
            <person name="Baker S.E."/>
            <person name="Bluhm B.H."/>
            <person name="Breakspear A."/>
            <person name="Brown D.W."/>
            <person name="Butchko R.A."/>
            <person name="Chapman S."/>
            <person name="Coulson R."/>
            <person name="Coutinho P.M."/>
            <person name="Danchin E.G."/>
            <person name="Diener A."/>
            <person name="Gale L.R."/>
            <person name="Gardiner D.M."/>
            <person name="Goff S."/>
            <person name="Hammond-Kosack K.E."/>
            <person name="Hilburn K."/>
            <person name="Hua-Van A."/>
            <person name="Jonkers W."/>
            <person name="Kazan K."/>
            <person name="Kodira C.D."/>
            <person name="Koehrsen M."/>
            <person name="Kumar L."/>
            <person name="Lee Y.H."/>
            <person name="Li L."/>
            <person name="Manners J.M."/>
            <person name="Miranda-Saavedra D."/>
            <person name="Mukherjee M."/>
            <person name="Park G."/>
            <person name="Park J."/>
            <person name="Park S.Y."/>
            <person name="Proctor R.H."/>
            <person name="Regev A."/>
            <person name="Ruiz-Roldan M.C."/>
            <person name="Sain D."/>
            <person name="Sakthikumar S."/>
            <person name="Sykes S."/>
            <person name="Schwartz D.C."/>
            <person name="Turgeon B.G."/>
            <person name="Wapinski I."/>
            <person name="Yoder O."/>
            <person name="Young S."/>
            <person name="Zeng Q."/>
            <person name="Zhou S."/>
            <person name="Galagan J."/>
            <person name="Cuomo C.A."/>
            <person name="Kistler H.C."/>
            <person name="Rep M."/>
        </authorList>
    </citation>
    <scope>GENOME REANNOTATION</scope>
    <source>
        <strain evidence="3">ATCC MYA-4620 / CBS 123657 / FGSC 9075 / NRRL 31084 / PH-1</strain>
        <strain evidence="2">PH-1 / ATCC MYA-4620 / FGSC 9075 / NRRL 31084</strain>
    </source>
</reference>
<dbReference type="HOGENOM" id="CLU_924517_0_0_1"/>
<reference evidence="2 3" key="1">
    <citation type="journal article" date="2007" name="Science">
        <title>The Fusarium graminearum genome reveals a link between localized polymorphism and pathogen specialization.</title>
        <authorList>
            <person name="Cuomo C.A."/>
            <person name="Gueldener U."/>
            <person name="Xu J.-R."/>
            <person name="Trail F."/>
            <person name="Turgeon B.G."/>
            <person name="Di Pietro A."/>
            <person name="Walton J.D."/>
            <person name="Ma L.-J."/>
            <person name="Baker S.E."/>
            <person name="Rep M."/>
            <person name="Adam G."/>
            <person name="Antoniw J."/>
            <person name="Baldwin T."/>
            <person name="Calvo S.E."/>
            <person name="Chang Y.-L."/>
            <person name="DeCaprio D."/>
            <person name="Gale L.R."/>
            <person name="Gnerre S."/>
            <person name="Goswami R.S."/>
            <person name="Hammond-Kosack K."/>
            <person name="Harris L.J."/>
            <person name="Hilburn K."/>
            <person name="Kennell J.C."/>
            <person name="Kroken S."/>
            <person name="Magnuson J.K."/>
            <person name="Mannhaupt G."/>
            <person name="Mauceli E.W."/>
            <person name="Mewes H.-W."/>
            <person name="Mitterbauer R."/>
            <person name="Muehlbauer G."/>
            <person name="Muensterkoetter M."/>
            <person name="Nelson D."/>
            <person name="O'Donnell K."/>
            <person name="Ouellet T."/>
            <person name="Qi W."/>
            <person name="Quesneville H."/>
            <person name="Roncero M.I.G."/>
            <person name="Seong K.-Y."/>
            <person name="Tetko I.V."/>
            <person name="Urban M."/>
            <person name="Waalwijk C."/>
            <person name="Ward T.J."/>
            <person name="Yao J."/>
            <person name="Birren B.W."/>
            <person name="Kistler H.C."/>
        </authorList>
    </citation>
    <scope>NUCLEOTIDE SEQUENCE [LARGE SCALE GENOMIC DNA]</scope>
    <source>
        <strain evidence="3">ATCC MYA-4620 / CBS 123657 / FGSC 9075 / NRRL 31084 / PH-1</strain>
        <strain evidence="2">PH-1 / ATCC MYA-4620 / FGSC 9075 / NRRL 31084</strain>
    </source>
</reference>
<accession>I1RDR4</accession>
<protein>
    <submittedName>
        <fullName evidence="1">Chromosome 1, complete genome</fullName>
    </submittedName>
</protein>
<sequence length="301" mass="34509">MDQWTNRDDEELRNRCEYREARKVAGLMERLYKIITLNPGLVKHCGSLCYTHTPVNVYNELRTRSEVEEAIARREARREELGSDYDSDDDGEPKWDYQTAYLPTSSLIDKIQYEFSGVDYVEKVEMLQGIVGTAPFTRLLASADMHPDQVAAMVAWPRHLERLAMQTNPKLMTTTSVHEGSLQHILDIPKDSLTHFRIEGDYELGMRGFDLRDFPCLEHLALCNATIFGRDPGRPQDTFPDHYQHILAPHLRSLLWVMPPTQWDAEILSGVLHGMLALMQIMDMKRAFLGENMVADSEAVA</sequence>
<reference key="3">
    <citation type="submission" date="2014-02" db="EMBL/GenBank/DDBJ databases">
        <title>A revised Fusarium graminearum genomic reference sequence using whole shotgun re-sequencing.</title>
        <authorList>
            <person name="King R."/>
            <person name="Urban M."/>
            <person name="Hassani-Pak K."/>
            <person name="Hammond-Kosack K."/>
        </authorList>
    </citation>
    <scope>NUCLEOTIDE SEQUENCE</scope>
    <source>
        <strain>PH-1</strain>
    </source>
</reference>
<gene>
    <name evidence="2" type="primary">FG01779.1</name>
    <name evidence="1" type="ORF">FGRAMPH1_01T04323</name>
</gene>
<dbReference type="EnsemblFungi" id="CEF73968">
    <property type="protein sequence ID" value="CEF73968"/>
    <property type="gene ID" value="FGRRES_01779"/>
</dbReference>